<feature type="compositionally biased region" description="Basic and acidic residues" evidence="1">
    <location>
        <begin position="50"/>
        <end position="59"/>
    </location>
</feature>
<keyword evidence="3" id="KW-1185">Reference proteome</keyword>
<evidence type="ECO:0000313" key="2">
    <source>
        <dbReference type="EMBL" id="KAF0896753.1"/>
    </source>
</evidence>
<organism evidence="2 3">
    <name type="scientific">Oryza meyeriana var. granulata</name>
    <dbReference type="NCBI Taxonomy" id="110450"/>
    <lineage>
        <taxon>Eukaryota</taxon>
        <taxon>Viridiplantae</taxon>
        <taxon>Streptophyta</taxon>
        <taxon>Embryophyta</taxon>
        <taxon>Tracheophyta</taxon>
        <taxon>Spermatophyta</taxon>
        <taxon>Magnoliopsida</taxon>
        <taxon>Liliopsida</taxon>
        <taxon>Poales</taxon>
        <taxon>Poaceae</taxon>
        <taxon>BOP clade</taxon>
        <taxon>Oryzoideae</taxon>
        <taxon>Oryzeae</taxon>
        <taxon>Oryzinae</taxon>
        <taxon>Oryza</taxon>
        <taxon>Oryza meyeriana</taxon>
    </lineage>
</organism>
<comment type="caution">
    <text evidence="2">The sequence shown here is derived from an EMBL/GenBank/DDBJ whole genome shotgun (WGS) entry which is preliminary data.</text>
</comment>
<name>A0A6G1CAV0_9ORYZ</name>
<dbReference type="Proteomes" id="UP000479710">
    <property type="component" value="Unassembled WGS sequence"/>
</dbReference>
<feature type="region of interest" description="Disordered" evidence="1">
    <location>
        <begin position="30"/>
        <end position="59"/>
    </location>
</feature>
<accession>A0A6G1CAV0</accession>
<evidence type="ECO:0000256" key="1">
    <source>
        <dbReference type="SAM" id="MobiDB-lite"/>
    </source>
</evidence>
<dbReference type="EMBL" id="SPHZ02000010">
    <property type="protein sequence ID" value="KAF0896753.1"/>
    <property type="molecule type" value="Genomic_DNA"/>
</dbReference>
<reference evidence="2 3" key="1">
    <citation type="submission" date="2019-11" db="EMBL/GenBank/DDBJ databases">
        <title>Whole genome sequence of Oryza granulata.</title>
        <authorList>
            <person name="Li W."/>
        </authorList>
    </citation>
    <scope>NUCLEOTIDE SEQUENCE [LARGE SCALE GENOMIC DNA]</scope>
    <source>
        <strain evidence="3">cv. Menghai</strain>
        <tissue evidence="2">Leaf</tissue>
    </source>
</reference>
<gene>
    <name evidence="2" type="ORF">E2562_027278</name>
</gene>
<evidence type="ECO:0000313" key="3">
    <source>
        <dbReference type="Proteomes" id="UP000479710"/>
    </source>
</evidence>
<protein>
    <submittedName>
        <fullName evidence="2">Uncharacterized protein</fullName>
    </submittedName>
</protein>
<dbReference type="AlphaFoldDB" id="A0A6G1CAV0"/>
<proteinExistence type="predicted"/>
<sequence length="110" mass="12001">MDDGGYDAWFRLELGLKLDSAVLVLSRAAAERERDVHGGGDSPGSLSLDPRWKTERAGRERRGELVDFGAPFIGGERRKGTREIGNGYRKAVGRFLCGRFDLGGAVSYLG</sequence>